<dbReference type="NCBIfam" id="TIGR02322">
    <property type="entry name" value="phosphon_PhnN"/>
    <property type="match status" value="1"/>
</dbReference>
<dbReference type="EC" id="2.7.4.23" evidence="6"/>
<accession>A0A7W6HFF2</accession>
<evidence type="ECO:0000256" key="5">
    <source>
        <dbReference type="ARBA" id="ARBA00022840"/>
    </source>
</evidence>
<dbReference type="SUPFAM" id="SSF52540">
    <property type="entry name" value="P-loop containing nucleoside triphosphate hydrolases"/>
    <property type="match status" value="1"/>
</dbReference>
<dbReference type="Gene3D" id="3.40.50.300">
    <property type="entry name" value="P-loop containing nucleotide triphosphate hydrolases"/>
    <property type="match status" value="1"/>
</dbReference>
<keyword evidence="4 6" id="KW-0547">Nucleotide-binding</keyword>
<name>A0A7W6HFF2_9HYPH</name>
<dbReference type="RefSeq" id="WP_252920281.1">
    <property type="nucleotide sequence ID" value="NZ_JAAAMM010000004.1"/>
</dbReference>
<evidence type="ECO:0000313" key="8">
    <source>
        <dbReference type="Proteomes" id="UP000588647"/>
    </source>
</evidence>
<sequence length="206" mass="21666">MSPDTDTRPPADAALTAERPGTFVAVVGPSGAGKDTLLAMAAEALANEPNVIFARRIVTRDAMAELEDHAVMSRADFAEAENSGAFCLSWHAHGLAYGLPAGLDDALSCGKTVVANISRRTLADAAARFARLAIVEITAPKAVLVARVAARGRETPDEVAARIARQVELEVPARAEAFHRIMNDGAAREGCERLVAILMASPRRAG</sequence>
<dbReference type="GO" id="GO:0005524">
    <property type="term" value="F:ATP binding"/>
    <property type="evidence" value="ECO:0007669"/>
    <property type="project" value="UniProtKB-KW"/>
</dbReference>
<protein>
    <recommendedName>
        <fullName evidence="6">Ribose 1,5-bisphosphate phosphokinase PhnN</fullName>
        <ecNumber evidence="6">2.7.4.23</ecNumber>
    </recommendedName>
    <alternativeName>
        <fullName evidence="6">Ribose 1,5-bisphosphokinase</fullName>
    </alternativeName>
</protein>
<evidence type="ECO:0000256" key="4">
    <source>
        <dbReference type="ARBA" id="ARBA00022741"/>
    </source>
</evidence>
<dbReference type="GO" id="GO:0033863">
    <property type="term" value="F:ribose 1,5-bisphosphate phosphokinase activity"/>
    <property type="evidence" value="ECO:0007669"/>
    <property type="project" value="UniProtKB-UniRule"/>
</dbReference>
<keyword evidence="8" id="KW-1185">Reference proteome</keyword>
<comment type="catalytic activity">
    <reaction evidence="1 6">
        <text>alpha-D-ribose 1,5-bisphosphate + ATP = 5-phospho-alpha-D-ribose 1-diphosphate + ADP</text>
        <dbReference type="Rhea" id="RHEA:20109"/>
        <dbReference type="ChEBI" id="CHEBI:30616"/>
        <dbReference type="ChEBI" id="CHEBI:58017"/>
        <dbReference type="ChEBI" id="CHEBI:68688"/>
        <dbReference type="ChEBI" id="CHEBI:456216"/>
        <dbReference type="EC" id="2.7.4.23"/>
    </reaction>
</comment>
<dbReference type="Pfam" id="PF13671">
    <property type="entry name" value="AAA_33"/>
    <property type="match status" value="1"/>
</dbReference>
<dbReference type="GO" id="GO:0019634">
    <property type="term" value="P:organic phosphonate metabolic process"/>
    <property type="evidence" value="ECO:0007669"/>
    <property type="project" value="UniProtKB-UniRule"/>
</dbReference>
<evidence type="ECO:0000256" key="3">
    <source>
        <dbReference type="ARBA" id="ARBA00022679"/>
    </source>
</evidence>
<evidence type="ECO:0000256" key="1">
    <source>
        <dbReference type="ARBA" id="ARBA00000373"/>
    </source>
</evidence>
<dbReference type="Proteomes" id="UP000588647">
    <property type="component" value="Unassembled WGS sequence"/>
</dbReference>
<gene>
    <name evidence="6" type="primary">phnN</name>
    <name evidence="7" type="ORF">GGR03_003169</name>
</gene>
<keyword evidence="3 6" id="KW-0808">Transferase</keyword>
<evidence type="ECO:0000256" key="2">
    <source>
        <dbReference type="ARBA" id="ARBA00005069"/>
    </source>
</evidence>
<feature type="binding site" evidence="6">
    <location>
        <begin position="28"/>
        <end position="35"/>
    </location>
    <ligand>
        <name>ATP</name>
        <dbReference type="ChEBI" id="CHEBI:30616"/>
    </ligand>
</feature>
<dbReference type="GO" id="GO:0006015">
    <property type="term" value="P:5-phosphoribose 1-diphosphate biosynthetic process"/>
    <property type="evidence" value="ECO:0007669"/>
    <property type="project" value="UniProtKB-UniRule"/>
</dbReference>
<dbReference type="AlphaFoldDB" id="A0A7W6HFF2"/>
<dbReference type="HAMAP" id="MF_00836">
    <property type="entry name" value="PhnN"/>
    <property type="match status" value="1"/>
</dbReference>
<dbReference type="InterPro" id="IPR027417">
    <property type="entry name" value="P-loop_NTPase"/>
</dbReference>
<evidence type="ECO:0000256" key="6">
    <source>
        <dbReference type="HAMAP-Rule" id="MF_00836"/>
    </source>
</evidence>
<dbReference type="EMBL" id="JACIEM010000004">
    <property type="protein sequence ID" value="MBB4004081.1"/>
    <property type="molecule type" value="Genomic_DNA"/>
</dbReference>
<keyword evidence="7" id="KW-0418">Kinase</keyword>
<organism evidence="7 8">
    <name type="scientific">Aurantimonas endophytica</name>
    <dbReference type="NCBI Taxonomy" id="1522175"/>
    <lineage>
        <taxon>Bacteria</taxon>
        <taxon>Pseudomonadati</taxon>
        <taxon>Pseudomonadota</taxon>
        <taxon>Alphaproteobacteria</taxon>
        <taxon>Hyphomicrobiales</taxon>
        <taxon>Aurantimonadaceae</taxon>
        <taxon>Aurantimonas</taxon>
    </lineage>
</organism>
<comment type="function">
    <text evidence="6">Catalyzes the phosphorylation of ribose 1,5-bisphosphate to 5-phospho-D-ribosyl alpha-1-diphosphate (PRPP).</text>
</comment>
<evidence type="ECO:0000313" key="7">
    <source>
        <dbReference type="EMBL" id="MBB4004081.1"/>
    </source>
</evidence>
<keyword evidence="5 6" id="KW-0067">ATP-binding</keyword>
<comment type="similarity">
    <text evidence="6">Belongs to the ribose 1,5-bisphosphokinase family.</text>
</comment>
<dbReference type="UniPathway" id="UPA00087">
    <property type="reaction ID" value="UER00175"/>
</dbReference>
<reference evidence="7 8" key="1">
    <citation type="submission" date="2020-08" db="EMBL/GenBank/DDBJ databases">
        <title>Genomic Encyclopedia of Type Strains, Phase IV (KMG-IV): sequencing the most valuable type-strain genomes for metagenomic binning, comparative biology and taxonomic classification.</title>
        <authorList>
            <person name="Goeker M."/>
        </authorList>
    </citation>
    <scope>NUCLEOTIDE SEQUENCE [LARGE SCALE GENOMIC DNA]</scope>
    <source>
        <strain evidence="7 8">DSM 103570</strain>
    </source>
</reference>
<comment type="caution">
    <text evidence="7">The sequence shown here is derived from an EMBL/GenBank/DDBJ whole genome shotgun (WGS) entry which is preliminary data.</text>
</comment>
<comment type="pathway">
    <text evidence="2 6">Metabolic intermediate biosynthesis; 5-phospho-alpha-D-ribose 1-diphosphate biosynthesis; 5-phospho-alpha-D-ribose 1-diphosphate from D-ribose 5-phosphate (route II): step 3/3.</text>
</comment>
<dbReference type="InterPro" id="IPR012699">
    <property type="entry name" value="PhnN"/>
</dbReference>
<proteinExistence type="inferred from homology"/>